<name>A0ABV3XBX8_9ACTN</name>
<comment type="caution">
    <text evidence="2">The sequence shown here is derived from an EMBL/GenBank/DDBJ whole genome shotgun (WGS) entry which is preliminary data.</text>
</comment>
<feature type="domain" description="HTH lysR-type" evidence="1">
    <location>
        <begin position="12"/>
        <end position="40"/>
    </location>
</feature>
<keyword evidence="3" id="KW-1185">Reference proteome</keyword>
<evidence type="ECO:0000313" key="2">
    <source>
        <dbReference type="EMBL" id="MEX5717350.1"/>
    </source>
</evidence>
<dbReference type="SUPFAM" id="SSF46785">
    <property type="entry name" value="Winged helix' DNA-binding domain"/>
    <property type="match status" value="1"/>
</dbReference>
<evidence type="ECO:0000313" key="3">
    <source>
        <dbReference type="Proteomes" id="UP001560045"/>
    </source>
</evidence>
<sequence length="83" mass="9229">MRRDTHGRGGRSTVSQQIGHLERQAGTRLHTRVGRNVCLTPAAHVLFDHVLFDHARAVLPTSSWRLPVQPPAVHQVRRVTPGA</sequence>
<dbReference type="PROSITE" id="PS50931">
    <property type="entry name" value="HTH_LYSR"/>
    <property type="match status" value="1"/>
</dbReference>
<gene>
    <name evidence="2" type="ORF">ABQ292_03080</name>
</gene>
<accession>A0ABV3XBX8</accession>
<evidence type="ECO:0000259" key="1">
    <source>
        <dbReference type="PROSITE" id="PS50931"/>
    </source>
</evidence>
<dbReference type="InterPro" id="IPR036390">
    <property type="entry name" value="WH_DNA-bd_sf"/>
</dbReference>
<protein>
    <submittedName>
        <fullName evidence="2">LysR family transcriptional regulator</fullName>
    </submittedName>
</protein>
<dbReference type="Proteomes" id="UP001560045">
    <property type="component" value="Unassembled WGS sequence"/>
</dbReference>
<reference evidence="2 3" key="1">
    <citation type="submission" date="2024-06" db="EMBL/GenBank/DDBJ databases">
        <title>Draft genome sequence of Geodermatophilus badlandi, a novel member of the Geodermatophilaceae isolated from badland sedimentary rocks in the Red desert, Wyoming, USA.</title>
        <authorList>
            <person name="Ben Tekaya S."/>
            <person name="Nouioui I."/>
            <person name="Flores G.M."/>
            <person name="Shaal M.N."/>
            <person name="Bredoire F."/>
            <person name="Basile F."/>
            <person name="Van Diepen L."/>
            <person name="Ward N.L."/>
        </authorList>
    </citation>
    <scope>NUCLEOTIDE SEQUENCE [LARGE SCALE GENOMIC DNA]</scope>
    <source>
        <strain evidence="2 3">WL48A</strain>
    </source>
</reference>
<proteinExistence type="predicted"/>
<dbReference type="Gene3D" id="1.10.10.10">
    <property type="entry name" value="Winged helix-like DNA-binding domain superfamily/Winged helix DNA-binding domain"/>
    <property type="match status" value="1"/>
</dbReference>
<organism evidence="2 3">
    <name type="scientific">Geodermatophilus maliterrae</name>
    <dbReference type="NCBI Taxonomy" id="3162531"/>
    <lineage>
        <taxon>Bacteria</taxon>
        <taxon>Bacillati</taxon>
        <taxon>Actinomycetota</taxon>
        <taxon>Actinomycetes</taxon>
        <taxon>Geodermatophilales</taxon>
        <taxon>Geodermatophilaceae</taxon>
        <taxon>Geodermatophilus</taxon>
    </lineage>
</organism>
<dbReference type="Pfam" id="PF00126">
    <property type="entry name" value="HTH_1"/>
    <property type="match status" value="1"/>
</dbReference>
<dbReference type="InterPro" id="IPR000847">
    <property type="entry name" value="LysR_HTH_N"/>
</dbReference>
<dbReference type="RefSeq" id="WP_369203163.1">
    <property type="nucleotide sequence ID" value="NZ_JBFNXQ010000005.1"/>
</dbReference>
<dbReference type="InterPro" id="IPR036388">
    <property type="entry name" value="WH-like_DNA-bd_sf"/>
</dbReference>
<dbReference type="EMBL" id="JBFNXQ010000005">
    <property type="protein sequence ID" value="MEX5717350.1"/>
    <property type="molecule type" value="Genomic_DNA"/>
</dbReference>